<feature type="transmembrane region" description="Helical" evidence="7">
    <location>
        <begin position="6"/>
        <end position="24"/>
    </location>
</feature>
<evidence type="ECO:0000256" key="4">
    <source>
        <dbReference type="ARBA" id="ARBA00022692"/>
    </source>
</evidence>
<dbReference type="Pfam" id="PF03458">
    <property type="entry name" value="Gly_transporter"/>
    <property type="match status" value="1"/>
</dbReference>
<evidence type="ECO:0000259" key="8">
    <source>
        <dbReference type="Pfam" id="PF03458"/>
    </source>
</evidence>
<keyword evidence="5 7" id="KW-1133">Transmembrane helix</keyword>
<feature type="transmembrane region" description="Helical" evidence="7">
    <location>
        <begin position="31"/>
        <end position="52"/>
    </location>
</feature>
<protein>
    <submittedName>
        <fullName evidence="9">TRIC cation channel family protein</fullName>
    </submittedName>
</protein>
<feature type="domain" description="Glycine transporter" evidence="8">
    <location>
        <begin position="6"/>
        <end position="79"/>
    </location>
</feature>
<dbReference type="PANTHER" id="PTHR30506:SF3">
    <property type="entry name" value="UPF0126 INNER MEMBRANE PROTEIN YADS-RELATED"/>
    <property type="match status" value="1"/>
</dbReference>
<gene>
    <name evidence="9" type="ORF">DOK76_12195</name>
</gene>
<keyword evidence="6 7" id="KW-0472">Membrane</keyword>
<dbReference type="RefSeq" id="WP_206968162.1">
    <property type="nucleotide sequence ID" value="NZ_JAFLVX010000036.1"/>
</dbReference>
<dbReference type="Proteomes" id="UP000664857">
    <property type="component" value="Unassembled WGS sequence"/>
</dbReference>
<evidence type="ECO:0000256" key="7">
    <source>
        <dbReference type="SAM" id="Phobius"/>
    </source>
</evidence>
<keyword evidence="10" id="KW-1185">Reference proteome</keyword>
<evidence type="ECO:0000313" key="9">
    <source>
        <dbReference type="EMBL" id="MBO0477834.1"/>
    </source>
</evidence>
<evidence type="ECO:0000256" key="6">
    <source>
        <dbReference type="ARBA" id="ARBA00023136"/>
    </source>
</evidence>
<reference evidence="9 10" key="1">
    <citation type="submission" date="2021-03" db="EMBL/GenBank/DDBJ databases">
        <title>Enterococcal diversity collection.</title>
        <authorList>
            <person name="Gilmore M.S."/>
            <person name="Schwartzman J."/>
            <person name="Van Tyne D."/>
            <person name="Martin M."/>
            <person name="Earl A.M."/>
            <person name="Manson A.L."/>
            <person name="Straub T."/>
            <person name="Salamzade R."/>
            <person name="Saavedra J."/>
            <person name="Lebreton F."/>
            <person name="Prichula J."/>
            <person name="Schaufler K."/>
            <person name="Gaca A."/>
            <person name="Sgardioli B."/>
            <person name="Wagenaar J."/>
            <person name="Strong T."/>
        </authorList>
    </citation>
    <scope>NUCLEOTIDE SEQUENCE [LARGE SCALE GENOMIC DNA]</scope>
    <source>
        <strain evidence="9 10">DIV0080</strain>
    </source>
</reference>
<evidence type="ECO:0000256" key="2">
    <source>
        <dbReference type="ARBA" id="ARBA00008193"/>
    </source>
</evidence>
<organism evidence="9 10">
    <name type="scientific">Candidatus Vagococcus giribetii</name>
    <dbReference type="NCBI Taxonomy" id="2230876"/>
    <lineage>
        <taxon>Bacteria</taxon>
        <taxon>Bacillati</taxon>
        <taxon>Bacillota</taxon>
        <taxon>Bacilli</taxon>
        <taxon>Lactobacillales</taxon>
        <taxon>Enterococcaceae</taxon>
        <taxon>Vagococcus</taxon>
    </lineage>
</organism>
<keyword evidence="3" id="KW-1003">Cell membrane</keyword>
<evidence type="ECO:0000313" key="10">
    <source>
        <dbReference type="Proteomes" id="UP000664857"/>
    </source>
</evidence>
<dbReference type="EMBL" id="JAFLVX010000036">
    <property type="protein sequence ID" value="MBO0477834.1"/>
    <property type="molecule type" value="Genomic_DNA"/>
</dbReference>
<comment type="caution">
    <text evidence="9">The sequence shown here is derived from an EMBL/GenBank/DDBJ whole genome shotgun (WGS) entry which is preliminary data.</text>
</comment>
<accession>A0ABS3HVQ4</accession>
<sequence>MDTWDIFAIIGTVSFALQGGLIAMEKKYDLFAVYLFGLLTSFGGGALQHVLIGGSDYQLWNQERLFLVAMISITVVILFPKPE</sequence>
<dbReference type="PANTHER" id="PTHR30506">
    <property type="entry name" value="INNER MEMBRANE PROTEIN"/>
    <property type="match status" value="1"/>
</dbReference>
<proteinExistence type="inferred from homology"/>
<feature type="transmembrane region" description="Helical" evidence="7">
    <location>
        <begin position="64"/>
        <end position="80"/>
    </location>
</feature>
<keyword evidence="4 7" id="KW-0812">Transmembrane</keyword>
<name>A0ABS3HVQ4_9ENTE</name>
<dbReference type="InterPro" id="IPR005115">
    <property type="entry name" value="Gly_transporter"/>
</dbReference>
<comment type="similarity">
    <text evidence="2">Belongs to the UPF0126 family.</text>
</comment>
<evidence type="ECO:0000256" key="5">
    <source>
        <dbReference type="ARBA" id="ARBA00022989"/>
    </source>
</evidence>
<evidence type="ECO:0000256" key="3">
    <source>
        <dbReference type="ARBA" id="ARBA00022475"/>
    </source>
</evidence>
<comment type="subcellular location">
    <subcellularLocation>
        <location evidence="1">Cell membrane</location>
        <topology evidence="1">Multi-pass membrane protein</topology>
    </subcellularLocation>
</comment>
<evidence type="ECO:0000256" key="1">
    <source>
        <dbReference type="ARBA" id="ARBA00004651"/>
    </source>
</evidence>